<name>A0AAW8ERB5_VARPD</name>
<dbReference type="EMBL" id="JAUSRV010000021">
    <property type="protein sequence ID" value="MDP9974965.1"/>
    <property type="molecule type" value="Genomic_DNA"/>
</dbReference>
<evidence type="ECO:0000313" key="2">
    <source>
        <dbReference type="EMBL" id="MDP9974965.1"/>
    </source>
</evidence>
<sequence>MKVHLDRDLDLVSRAELLSELHATRLVLSRTEQMLAEARNEITLQANLRRAYDAARLSCMKMEDLLRSAVAERDELRAEAIAFRADRLAHQEAAETLCQIQASTYWRIGLRLKAFMNKYPTLRRLALQAIQRL</sequence>
<organism evidence="2 3">
    <name type="scientific">Variovorax paradoxus</name>
    <dbReference type="NCBI Taxonomy" id="34073"/>
    <lineage>
        <taxon>Bacteria</taxon>
        <taxon>Pseudomonadati</taxon>
        <taxon>Pseudomonadota</taxon>
        <taxon>Betaproteobacteria</taxon>
        <taxon>Burkholderiales</taxon>
        <taxon>Comamonadaceae</taxon>
        <taxon>Variovorax</taxon>
    </lineage>
</organism>
<accession>A0AAW8ERB5</accession>
<dbReference type="Proteomes" id="UP001224845">
    <property type="component" value="Unassembled WGS sequence"/>
</dbReference>
<evidence type="ECO:0000313" key="3">
    <source>
        <dbReference type="Proteomes" id="UP001224845"/>
    </source>
</evidence>
<gene>
    <name evidence="2" type="ORF">J2W39_006249</name>
</gene>
<keyword evidence="1" id="KW-0175">Coiled coil</keyword>
<dbReference type="RefSeq" id="WP_307597004.1">
    <property type="nucleotide sequence ID" value="NZ_JAUSRV010000021.1"/>
</dbReference>
<proteinExistence type="predicted"/>
<dbReference type="AlphaFoldDB" id="A0AAW8ERB5"/>
<comment type="caution">
    <text evidence="2">The sequence shown here is derived from an EMBL/GenBank/DDBJ whole genome shotgun (WGS) entry which is preliminary data.</text>
</comment>
<evidence type="ECO:0000256" key="1">
    <source>
        <dbReference type="SAM" id="Coils"/>
    </source>
</evidence>
<feature type="coiled-coil region" evidence="1">
    <location>
        <begin position="21"/>
        <end position="79"/>
    </location>
</feature>
<reference evidence="2" key="1">
    <citation type="submission" date="2023-07" db="EMBL/GenBank/DDBJ databases">
        <title>Sorghum-associated microbial communities from plants grown in Nebraska, USA.</title>
        <authorList>
            <person name="Schachtman D."/>
        </authorList>
    </citation>
    <scope>NUCLEOTIDE SEQUENCE</scope>
    <source>
        <strain evidence="2">DS3315</strain>
    </source>
</reference>
<protein>
    <submittedName>
        <fullName evidence="2">G3E family GTPase</fullName>
    </submittedName>
</protein>